<dbReference type="AlphaFoldDB" id="A0A086BJ48"/>
<dbReference type="EMBL" id="JPRJ01000011">
    <property type="protein sequence ID" value="KFF28962.1"/>
    <property type="molecule type" value="Genomic_DNA"/>
</dbReference>
<gene>
    <name evidence="1" type="ORF">IQ37_08260</name>
</gene>
<name>A0A086BJ48_9FLAO</name>
<reference evidence="1 2" key="1">
    <citation type="submission" date="2014-07" db="EMBL/GenBank/DDBJ databases">
        <title>Genome of Chryseobacterium piperi CTM.</title>
        <authorList>
            <person name="Pipes S.E."/>
            <person name="Stropko S.J."/>
            <person name="Newman J.D."/>
        </authorList>
    </citation>
    <scope>NUCLEOTIDE SEQUENCE [LARGE SCALE GENOMIC DNA]</scope>
    <source>
        <strain evidence="1 2">CTM</strain>
    </source>
</reference>
<evidence type="ECO:0000313" key="1">
    <source>
        <dbReference type="EMBL" id="KFF28962.1"/>
    </source>
</evidence>
<accession>A0A086BJ48</accession>
<dbReference type="KEGG" id="cpip:CJF12_17720"/>
<keyword evidence="2" id="KW-1185">Reference proteome</keyword>
<protein>
    <submittedName>
        <fullName evidence="1">Uncharacterized protein</fullName>
    </submittedName>
</protein>
<proteinExistence type="predicted"/>
<evidence type="ECO:0000313" key="2">
    <source>
        <dbReference type="Proteomes" id="UP000028709"/>
    </source>
</evidence>
<comment type="caution">
    <text evidence="1">The sequence shown here is derived from an EMBL/GenBank/DDBJ whole genome shotgun (WGS) entry which is preliminary data.</text>
</comment>
<dbReference type="RefSeq" id="WP_034683678.1">
    <property type="nucleotide sequence ID" value="NZ_CP023049.2"/>
</dbReference>
<dbReference type="Proteomes" id="UP000028709">
    <property type="component" value="Unassembled WGS sequence"/>
</dbReference>
<organism evidence="1 2">
    <name type="scientific">Chryseobacterium piperi</name>
    <dbReference type="NCBI Taxonomy" id="558152"/>
    <lineage>
        <taxon>Bacteria</taxon>
        <taxon>Pseudomonadati</taxon>
        <taxon>Bacteroidota</taxon>
        <taxon>Flavobacteriia</taxon>
        <taxon>Flavobacteriales</taxon>
        <taxon>Weeksellaceae</taxon>
        <taxon>Chryseobacterium group</taxon>
        <taxon>Chryseobacterium</taxon>
    </lineage>
</organism>
<dbReference type="STRING" id="558152.IQ37_08260"/>
<sequence length="99" mass="11661">MRCILFLCLVMSCSNARGIKEKDYSNYSYDYYKRQISNSKNNERISVFINGKLSTMEKFQELTSKDKIKNFEVIKDSTKIKAMNYPYDKVKALIFATKK</sequence>